<feature type="transmembrane region" description="Helical" evidence="1">
    <location>
        <begin position="51"/>
        <end position="69"/>
    </location>
</feature>
<dbReference type="Proteomes" id="UP000593567">
    <property type="component" value="Unassembled WGS sequence"/>
</dbReference>
<organism evidence="2 3">
    <name type="scientific">Bugula neritina</name>
    <name type="common">Brown bryozoan</name>
    <name type="synonym">Sertularia neritina</name>
    <dbReference type="NCBI Taxonomy" id="10212"/>
    <lineage>
        <taxon>Eukaryota</taxon>
        <taxon>Metazoa</taxon>
        <taxon>Spiralia</taxon>
        <taxon>Lophotrochozoa</taxon>
        <taxon>Bryozoa</taxon>
        <taxon>Gymnolaemata</taxon>
        <taxon>Cheilostomatida</taxon>
        <taxon>Flustrina</taxon>
        <taxon>Buguloidea</taxon>
        <taxon>Bugulidae</taxon>
        <taxon>Bugula</taxon>
    </lineage>
</organism>
<keyword evidence="1" id="KW-0812">Transmembrane</keyword>
<reference evidence="2" key="1">
    <citation type="submission" date="2020-06" db="EMBL/GenBank/DDBJ databases">
        <title>Draft genome of Bugula neritina, a colonial animal packing powerful symbionts and potential medicines.</title>
        <authorList>
            <person name="Rayko M."/>
        </authorList>
    </citation>
    <scope>NUCLEOTIDE SEQUENCE [LARGE SCALE GENOMIC DNA]</scope>
    <source>
        <strain evidence="2">Kwan_BN1</strain>
    </source>
</reference>
<sequence>MYNLRSCIFLPFANQLNSKIFCSIIMTMLSYVCYIAIIITLNYTALPQDILFLYYLLSTYFLFQFLIHIV</sequence>
<keyword evidence="1" id="KW-1133">Transmembrane helix</keyword>
<name>A0A7J7KED2_BUGNE</name>
<evidence type="ECO:0000256" key="1">
    <source>
        <dbReference type="SAM" id="Phobius"/>
    </source>
</evidence>
<proteinExistence type="predicted"/>
<protein>
    <submittedName>
        <fullName evidence="2">Uncharacterized protein</fullName>
    </submittedName>
</protein>
<evidence type="ECO:0000313" key="2">
    <source>
        <dbReference type="EMBL" id="KAF6036284.1"/>
    </source>
</evidence>
<keyword evidence="1" id="KW-0472">Membrane</keyword>
<dbReference type="AlphaFoldDB" id="A0A7J7KED2"/>
<gene>
    <name evidence="2" type="ORF">EB796_005408</name>
</gene>
<evidence type="ECO:0000313" key="3">
    <source>
        <dbReference type="Proteomes" id="UP000593567"/>
    </source>
</evidence>
<accession>A0A7J7KED2</accession>
<dbReference type="EMBL" id="VXIV02000753">
    <property type="protein sequence ID" value="KAF6036284.1"/>
    <property type="molecule type" value="Genomic_DNA"/>
</dbReference>
<comment type="caution">
    <text evidence="2">The sequence shown here is derived from an EMBL/GenBank/DDBJ whole genome shotgun (WGS) entry which is preliminary data.</text>
</comment>
<feature type="transmembrane region" description="Helical" evidence="1">
    <location>
        <begin position="20"/>
        <end position="45"/>
    </location>
</feature>
<keyword evidence="3" id="KW-1185">Reference proteome</keyword>